<sequence length="125" mass="14507">MSVSADLLDILEKYNWQIVDKQYIEIVPNERRPAWNDLFITVLKHTPQTFRKNLRKGMIQHFDYKQPIVYDIKNRTMGVATQSVLDALNPPSKPMFDSKLITPVSIFTGFIVITLSYLVVEGNMF</sequence>
<keyword evidence="1" id="KW-0472">Membrane</keyword>
<accession>A0A977TNY4</accession>
<dbReference type="Pfam" id="PF05341">
    <property type="entry name" value="PIF6"/>
    <property type="match status" value="1"/>
</dbReference>
<proteinExistence type="predicted"/>
<evidence type="ECO:0000256" key="1">
    <source>
        <dbReference type="SAM" id="Phobius"/>
    </source>
</evidence>
<protein>
    <submittedName>
        <fullName evidence="2">Pif-6</fullName>
    </submittedName>
</protein>
<name>A0A977TNY4_9BBAC</name>
<keyword evidence="3" id="KW-1185">Reference proteome</keyword>
<dbReference type="EMBL" id="ON803509">
    <property type="protein sequence ID" value="UXX41908.1"/>
    <property type="molecule type" value="Genomic_DNA"/>
</dbReference>
<keyword evidence="1" id="KW-1133">Transmembrane helix</keyword>
<reference evidence="2" key="1">
    <citation type="journal article" date="2022" name="Virus Res.">
        <title>Genome analysis of Psilogramma increta granulovirus and its intrapopulation diversity.</title>
        <authorList>
            <person name="Zhang H."/>
            <person name="Li L."/>
            <person name="Chen B."/>
            <person name="Zuo Y."/>
            <person name="Wu W."/>
            <person name="Yuan M."/>
            <person name="Yang K."/>
        </authorList>
    </citation>
    <scope>NUCLEOTIDE SEQUENCE</scope>
    <source>
        <strain evidence="2">GZ</strain>
    </source>
</reference>
<dbReference type="InterPro" id="IPR008005">
    <property type="entry name" value="PIF6"/>
</dbReference>
<organism evidence="2 3">
    <name type="scientific">Psilogramma increta granulovirus</name>
    <dbReference type="NCBI Taxonomy" id="2953508"/>
    <lineage>
        <taxon>Viruses</taxon>
        <taxon>Viruses incertae sedis</taxon>
        <taxon>Naldaviricetes</taxon>
        <taxon>Lefavirales</taxon>
        <taxon>Baculoviridae</taxon>
        <taxon>Betabaculovirus</taxon>
        <taxon>Betabaculovirus psincretae</taxon>
    </lineage>
</organism>
<dbReference type="Proteomes" id="UP001265762">
    <property type="component" value="Segment"/>
</dbReference>
<evidence type="ECO:0000313" key="3">
    <source>
        <dbReference type="Proteomes" id="UP001265762"/>
    </source>
</evidence>
<keyword evidence="1" id="KW-0812">Transmembrane</keyword>
<feature type="transmembrane region" description="Helical" evidence="1">
    <location>
        <begin position="100"/>
        <end position="120"/>
    </location>
</feature>
<evidence type="ECO:0000313" key="2">
    <source>
        <dbReference type="EMBL" id="UXX41908.1"/>
    </source>
</evidence>